<dbReference type="Pfam" id="PF00172">
    <property type="entry name" value="Zn_clus"/>
    <property type="match status" value="1"/>
</dbReference>
<feature type="compositionally biased region" description="Low complexity" evidence="2">
    <location>
        <begin position="189"/>
        <end position="207"/>
    </location>
</feature>
<keyword evidence="1" id="KW-0539">Nucleus</keyword>
<sequence>MSVKEPLEPHSSSTAQHCAKRARVEAGSEPSPVTPISCVKGDNKGEDSDISRALRGPERKKTYRVKNRAAAKRCREKTTQYETDLVNKEKQVTQERVYLDSYVTALKNEVLALRNRILEHGSCDCEMIQGYIARTASSVGCNGHRATTRLYLLSPVNPPRSWSPARPACVLPALKVTMRSQRNILPAGPSAASSASSERESTPQSSTGTALNVLRRRPQTKIACTSCRRKKSKCGGQRPVCSLCASMDRTRCEYDAGPDITRFAALKIKHEELQRRVTLFEELFRLLSICSEAESVEIIHRMRTVNIETDLEVLVKFIKNANLLMQLASA</sequence>
<dbReference type="PROSITE" id="PS50048">
    <property type="entry name" value="ZN2_CY6_FUNGAL_2"/>
    <property type="match status" value="1"/>
</dbReference>
<feature type="domain" description="Zn(2)-C6 fungal-type" evidence="3">
    <location>
        <begin position="223"/>
        <end position="254"/>
    </location>
</feature>
<dbReference type="EMBL" id="LFIV01000440">
    <property type="protein sequence ID" value="KZL63394.1"/>
    <property type="molecule type" value="Genomic_DNA"/>
</dbReference>
<keyword evidence="6" id="KW-1185">Reference proteome</keyword>
<dbReference type="PROSITE" id="PS00463">
    <property type="entry name" value="ZN2_CY6_FUNGAL_1"/>
    <property type="match status" value="1"/>
</dbReference>
<gene>
    <name evidence="5" type="ORF">CT0861_12800</name>
</gene>
<feature type="region of interest" description="Disordered" evidence="2">
    <location>
        <begin position="185"/>
        <end position="209"/>
    </location>
</feature>
<dbReference type="InterPro" id="IPR004827">
    <property type="entry name" value="bZIP"/>
</dbReference>
<dbReference type="PROSITE" id="PS50217">
    <property type="entry name" value="BZIP"/>
    <property type="match status" value="1"/>
</dbReference>
<evidence type="ECO:0000256" key="1">
    <source>
        <dbReference type="ARBA" id="ARBA00023242"/>
    </source>
</evidence>
<evidence type="ECO:0000313" key="6">
    <source>
        <dbReference type="Proteomes" id="UP000076552"/>
    </source>
</evidence>
<name>A0A166LDI1_9PEZI</name>
<dbReference type="InterPro" id="IPR053187">
    <property type="entry name" value="Notoamide_regulator"/>
</dbReference>
<dbReference type="InterPro" id="IPR001138">
    <property type="entry name" value="Zn2Cys6_DnaBD"/>
</dbReference>
<evidence type="ECO:0000313" key="5">
    <source>
        <dbReference type="EMBL" id="KZL63394.1"/>
    </source>
</evidence>
<dbReference type="Proteomes" id="UP000076552">
    <property type="component" value="Unassembled WGS sequence"/>
</dbReference>
<dbReference type="Gene3D" id="4.10.240.10">
    <property type="entry name" value="Zn(2)-C6 fungal-type DNA-binding domain"/>
    <property type="match status" value="1"/>
</dbReference>
<feature type="domain" description="BZIP" evidence="4">
    <location>
        <begin position="57"/>
        <end position="120"/>
    </location>
</feature>
<dbReference type="GO" id="GO:0000981">
    <property type="term" value="F:DNA-binding transcription factor activity, RNA polymerase II-specific"/>
    <property type="evidence" value="ECO:0007669"/>
    <property type="project" value="InterPro"/>
</dbReference>
<dbReference type="GO" id="GO:0008270">
    <property type="term" value="F:zinc ion binding"/>
    <property type="evidence" value="ECO:0007669"/>
    <property type="project" value="InterPro"/>
</dbReference>
<dbReference type="InterPro" id="IPR046347">
    <property type="entry name" value="bZIP_sf"/>
</dbReference>
<reference evidence="5 6" key="1">
    <citation type="submission" date="2015-06" db="EMBL/GenBank/DDBJ databases">
        <title>Survival trade-offs in plant roots during colonization by closely related pathogenic and mutualistic fungi.</title>
        <authorList>
            <person name="Hacquard S."/>
            <person name="Kracher B."/>
            <person name="Hiruma K."/>
            <person name="Weinman A."/>
            <person name="Muench P."/>
            <person name="Garrido Oter R."/>
            <person name="Ver Loren van Themaat E."/>
            <person name="Dallerey J.-F."/>
            <person name="Damm U."/>
            <person name="Henrissat B."/>
            <person name="Lespinet O."/>
            <person name="Thon M."/>
            <person name="Kemen E."/>
            <person name="McHardy A.C."/>
            <person name="Schulze-Lefert P."/>
            <person name="O'Connell R.J."/>
        </authorList>
    </citation>
    <scope>NUCLEOTIDE SEQUENCE [LARGE SCALE GENOMIC DNA]</scope>
    <source>
        <strain evidence="5 6">0861</strain>
    </source>
</reference>
<accession>A0A166LDI1</accession>
<dbReference type="CDD" id="cd00067">
    <property type="entry name" value="GAL4"/>
    <property type="match status" value="1"/>
</dbReference>
<protein>
    <submittedName>
        <fullName evidence="5">Nitrogen assimilation transcription factor</fullName>
    </submittedName>
</protein>
<feature type="region of interest" description="Disordered" evidence="2">
    <location>
        <begin position="1"/>
        <end position="51"/>
    </location>
</feature>
<evidence type="ECO:0000259" key="3">
    <source>
        <dbReference type="PROSITE" id="PS50048"/>
    </source>
</evidence>
<comment type="caution">
    <text evidence="5">The sequence shown here is derived from an EMBL/GenBank/DDBJ whole genome shotgun (WGS) entry which is preliminary data.</text>
</comment>
<dbReference type="PANTHER" id="PTHR47256:SF1">
    <property type="entry name" value="ZN(II)2CYS6 TRANSCRIPTION FACTOR (EUROFUNG)"/>
    <property type="match status" value="1"/>
</dbReference>
<dbReference type="PANTHER" id="PTHR47256">
    <property type="entry name" value="ZN(II)2CYS6 TRANSCRIPTION FACTOR (EUROFUNG)-RELATED"/>
    <property type="match status" value="1"/>
</dbReference>
<dbReference type="SMART" id="SM00066">
    <property type="entry name" value="GAL4"/>
    <property type="match status" value="1"/>
</dbReference>
<dbReference type="STRING" id="708197.A0A166LDI1"/>
<dbReference type="SUPFAM" id="SSF57959">
    <property type="entry name" value="Leucine zipper domain"/>
    <property type="match status" value="1"/>
</dbReference>
<dbReference type="CDD" id="cd14687">
    <property type="entry name" value="bZIP_ATF2"/>
    <property type="match status" value="1"/>
</dbReference>
<dbReference type="InterPro" id="IPR036864">
    <property type="entry name" value="Zn2-C6_fun-type_DNA-bd_sf"/>
</dbReference>
<evidence type="ECO:0000256" key="2">
    <source>
        <dbReference type="SAM" id="MobiDB-lite"/>
    </source>
</evidence>
<evidence type="ECO:0000259" key="4">
    <source>
        <dbReference type="PROSITE" id="PS50217"/>
    </source>
</evidence>
<feature type="compositionally biased region" description="Basic and acidic residues" evidence="2">
    <location>
        <begin position="41"/>
        <end position="51"/>
    </location>
</feature>
<dbReference type="Gene3D" id="1.20.5.170">
    <property type="match status" value="1"/>
</dbReference>
<proteinExistence type="predicted"/>
<dbReference type="PROSITE" id="PS00036">
    <property type="entry name" value="BZIP_BASIC"/>
    <property type="match status" value="1"/>
</dbReference>
<dbReference type="AlphaFoldDB" id="A0A166LDI1"/>
<dbReference type="SUPFAM" id="SSF57701">
    <property type="entry name" value="Zn2/Cys6 DNA-binding domain"/>
    <property type="match status" value="1"/>
</dbReference>
<organism evidence="5 6">
    <name type="scientific">Colletotrichum tofieldiae</name>
    <dbReference type="NCBI Taxonomy" id="708197"/>
    <lineage>
        <taxon>Eukaryota</taxon>
        <taxon>Fungi</taxon>
        <taxon>Dikarya</taxon>
        <taxon>Ascomycota</taxon>
        <taxon>Pezizomycotina</taxon>
        <taxon>Sordariomycetes</taxon>
        <taxon>Hypocreomycetidae</taxon>
        <taxon>Glomerellales</taxon>
        <taxon>Glomerellaceae</taxon>
        <taxon>Colletotrichum</taxon>
        <taxon>Colletotrichum spaethianum species complex</taxon>
    </lineage>
</organism>